<feature type="transmembrane region" description="Helical" evidence="7">
    <location>
        <begin position="44"/>
        <end position="67"/>
    </location>
</feature>
<dbReference type="GO" id="GO:0005886">
    <property type="term" value="C:plasma membrane"/>
    <property type="evidence" value="ECO:0007669"/>
    <property type="project" value="InterPro"/>
</dbReference>
<dbReference type="Proteomes" id="UP000033860">
    <property type="component" value="Unassembled WGS sequence"/>
</dbReference>
<evidence type="ECO:0000256" key="7">
    <source>
        <dbReference type="SAM" id="Phobius"/>
    </source>
</evidence>
<evidence type="ECO:0000256" key="6">
    <source>
        <dbReference type="ARBA" id="ARBA00023136"/>
    </source>
</evidence>
<dbReference type="EMBL" id="LCNT01000003">
    <property type="protein sequence ID" value="KKU61397.1"/>
    <property type="molecule type" value="Genomic_DNA"/>
</dbReference>
<feature type="transmembrane region" description="Helical" evidence="7">
    <location>
        <begin position="229"/>
        <end position="249"/>
    </location>
</feature>
<name>A0A0G1RW78_9BACT</name>
<evidence type="ECO:0000313" key="9">
    <source>
        <dbReference type="Proteomes" id="UP000033860"/>
    </source>
</evidence>
<dbReference type="PANTHER" id="PTHR30589:SF0">
    <property type="entry name" value="PHOSPHATIDYLGLYCEROL--PROLIPOPROTEIN DIACYLGLYCERYL TRANSFERASE"/>
    <property type="match status" value="1"/>
</dbReference>
<evidence type="ECO:0000256" key="2">
    <source>
        <dbReference type="ARBA" id="ARBA00022475"/>
    </source>
</evidence>
<feature type="transmembrane region" description="Helical" evidence="7">
    <location>
        <begin position="118"/>
        <end position="141"/>
    </location>
</feature>
<evidence type="ECO:0000256" key="1">
    <source>
        <dbReference type="ARBA" id="ARBA00007150"/>
    </source>
</evidence>
<dbReference type="GO" id="GO:0008961">
    <property type="term" value="F:phosphatidylglycerol-prolipoprotein diacylglyceryl transferase activity"/>
    <property type="evidence" value="ECO:0007669"/>
    <property type="project" value="InterPro"/>
</dbReference>
<feature type="transmembrane region" description="Helical" evidence="7">
    <location>
        <begin position="12"/>
        <end position="32"/>
    </location>
</feature>
<comment type="caution">
    <text evidence="8">The sequence shown here is derived from an EMBL/GenBank/DDBJ whole genome shotgun (WGS) entry which is preliminary data.</text>
</comment>
<dbReference type="AlphaFoldDB" id="A0A0G1RW78"/>
<feature type="transmembrane region" description="Helical" evidence="7">
    <location>
        <begin position="200"/>
        <end position="223"/>
    </location>
</feature>
<reference evidence="8 9" key="1">
    <citation type="journal article" date="2015" name="Nature">
        <title>rRNA introns, odd ribosomes, and small enigmatic genomes across a large radiation of phyla.</title>
        <authorList>
            <person name="Brown C.T."/>
            <person name="Hug L.A."/>
            <person name="Thomas B.C."/>
            <person name="Sharon I."/>
            <person name="Castelle C.J."/>
            <person name="Singh A."/>
            <person name="Wilkins M.J."/>
            <person name="Williams K.H."/>
            <person name="Banfield J.F."/>
        </authorList>
    </citation>
    <scope>NUCLEOTIDE SEQUENCE [LARGE SCALE GENOMIC DNA]</scope>
</reference>
<proteinExistence type="inferred from homology"/>
<keyword evidence="6 7" id="KW-0472">Membrane</keyword>
<comment type="similarity">
    <text evidence="1">Belongs to the Lgt family.</text>
</comment>
<dbReference type="GO" id="GO:0042158">
    <property type="term" value="P:lipoprotein biosynthetic process"/>
    <property type="evidence" value="ECO:0007669"/>
    <property type="project" value="InterPro"/>
</dbReference>
<keyword evidence="8" id="KW-0449">Lipoprotein</keyword>
<evidence type="ECO:0000313" key="8">
    <source>
        <dbReference type="EMBL" id="KKU61397.1"/>
    </source>
</evidence>
<keyword evidence="2" id="KW-1003">Cell membrane</keyword>
<keyword evidence="3 8" id="KW-0808">Transferase</keyword>
<evidence type="ECO:0000256" key="4">
    <source>
        <dbReference type="ARBA" id="ARBA00022692"/>
    </source>
</evidence>
<dbReference type="Pfam" id="PF01790">
    <property type="entry name" value="LGT"/>
    <property type="match status" value="1"/>
</dbReference>
<dbReference type="PANTHER" id="PTHR30589">
    <property type="entry name" value="PROLIPOPROTEIN DIACYLGLYCERYL TRANSFERASE"/>
    <property type="match status" value="1"/>
</dbReference>
<gene>
    <name evidence="8" type="ORF">UX85_C0003G0056</name>
</gene>
<organism evidence="8 9">
    <name type="scientific">Candidatus Beckwithbacteria bacterium GW2011_GWB1_47_15</name>
    <dbReference type="NCBI Taxonomy" id="1618371"/>
    <lineage>
        <taxon>Bacteria</taxon>
        <taxon>Candidatus Beckwithiibacteriota</taxon>
    </lineage>
</organism>
<evidence type="ECO:0000256" key="3">
    <source>
        <dbReference type="ARBA" id="ARBA00022679"/>
    </source>
</evidence>
<feature type="transmembrane region" description="Helical" evidence="7">
    <location>
        <begin position="87"/>
        <end position="106"/>
    </location>
</feature>
<protein>
    <submittedName>
        <fullName evidence="8">Prolipoprotein diacylglyceryl transferase</fullName>
    </submittedName>
</protein>
<dbReference type="InterPro" id="IPR001640">
    <property type="entry name" value="Lgt"/>
</dbReference>
<evidence type="ECO:0000256" key="5">
    <source>
        <dbReference type="ARBA" id="ARBA00022989"/>
    </source>
</evidence>
<keyword evidence="4 7" id="KW-0812">Transmembrane</keyword>
<keyword evidence="5 7" id="KW-1133">Transmembrane helix</keyword>
<sequence length="285" mass="31999">MWPTLVAIGPLAFHSFGVVLGLGVFWGGFVLWQKGREEGFEEVALMDGWLVAGIVGLITGRIGEVLLNWGEFSGSIYRMLFFTKFPGLAYEGVLLGAVITLAVFGLKQKWNVWRFLETAVPALLVVEMAGWLGAFLAGSNLGKVTEFAWGINFPGVEGARFPVQLAAVLLLYIWYRLMAHWEKEYRSFGWYQTDKGEARPGFMVAAYLAGLGGIRLGLGFLAVERHWQFDLGLLIFSGLLLIWRSGITIHVKTQTEKLKVAADQGVKRDRKRERQFRKKQGFDFK</sequence>
<feature type="transmembrane region" description="Helical" evidence="7">
    <location>
        <begin position="161"/>
        <end position="179"/>
    </location>
</feature>
<accession>A0A0G1RW78</accession>